<keyword evidence="4" id="KW-0238">DNA-binding</keyword>
<dbReference type="InterPro" id="IPR025944">
    <property type="entry name" value="Sigma_54_int_dom_CS"/>
</dbReference>
<evidence type="ECO:0000259" key="7">
    <source>
        <dbReference type="PROSITE" id="PS50045"/>
    </source>
</evidence>
<feature type="compositionally biased region" description="Basic and acidic residues" evidence="6">
    <location>
        <begin position="146"/>
        <end position="157"/>
    </location>
</feature>
<evidence type="ECO:0000313" key="9">
    <source>
        <dbReference type="Proteomes" id="UP000315750"/>
    </source>
</evidence>
<dbReference type="InterPro" id="IPR003593">
    <property type="entry name" value="AAA+_ATPase"/>
</dbReference>
<protein>
    <submittedName>
        <fullName evidence="8">Luminescence regulatory protein LuxO</fullName>
    </submittedName>
</protein>
<dbReference type="Pfam" id="PF00158">
    <property type="entry name" value="Sigma54_activat"/>
    <property type="match status" value="1"/>
</dbReference>
<dbReference type="AlphaFoldDB" id="A0A518AQB5"/>
<dbReference type="RefSeq" id="WP_197528372.1">
    <property type="nucleotide sequence ID" value="NZ_CP036278.1"/>
</dbReference>
<dbReference type="GO" id="GO:0043565">
    <property type="term" value="F:sequence-specific DNA binding"/>
    <property type="evidence" value="ECO:0007669"/>
    <property type="project" value="InterPro"/>
</dbReference>
<dbReference type="SUPFAM" id="SSF52540">
    <property type="entry name" value="P-loop containing nucleoside triphosphate hydrolases"/>
    <property type="match status" value="1"/>
</dbReference>
<dbReference type="Proteomes" id="UP000315750">
    <property type="component" value="Chromosome"/>
</dbReference>
<evidence type="ECO:0000256" key="4">
    <source>
        <dbReference type="ARBA" id="ARBA00023125"/>
    </source>
</evidence>
<proteinExistence type="predicted"/>
<dbReference type="GO" id="GO:0005524">
    <property type="term" value="F:ATP binding"/>
    <property type="evidence" value="ECO:0007669"/>
    <property type="project" value="UniProtKB-KW"/>
</dbReference>
<dbReference type="PANTHER" id="PTHR32071:SF117">
    <property type="entry name" value="PTS-DEPENDENT DIHYDROXYACETONE KINASE OPERON REGULATORY PROTEIN-RELATED"/>
    <property type="match status" value="1"/>
</dbReference>
<dbReference type="Gene3D" id="1.10.10.60">
    <property type="entry name" value="Homeodomain-like"/>
    <property type="match status" value="1"/>
</dbReference>
<dbReference type="InterPro" id="IPR002197">
    <property type="entry name" value="HTH_Fis"/>
</dbReference>
<dbReference type="InterPro" id="IPR025662">
    <property type="entry name" value="Sigma_54_int_dom_ATP-bd_1"/>
</dbReference>
<organism evidence="8 9">
    <name type="scientific">Aeoliella mucimassa</name>
    <dbReference type="NCBI Taxonomy" id="2527972"/>
    <lineage>
        <taxon>Bacteria</taxon>
        <taxon>Pseudomonadati</taxon>
        <taxon>Planctomycetota</taxon>
        <taxon>Planctomycetia</taxon>
        <taxon>Pirellulales</taxon>
        <taxon>Lacipirellulaceae</taxon>
        <taxon>Aeoliella</taxon>
    </lineage>
</organism>
<dbReference type="Gene3D" id="1.10.8.60">
    <property type="match status" value="1"/>
</dbReference>
<dbReference type="Pfam" id="PF25601">
    <property type="entry name" value="AAA_lid_14"/>
    <property type="match status" value="1"/>
</dbReference>
<evidence type="ECO:0000313" key="8">
    <source>
        <dbReference type="EMBL" id="QDU56907.1"/>
    </source>
</evidence>
<dbReference type="FunFam" id="3.40.50.300:FF:000006">
    <property type="entry name" value="DNA-binding transcriptional regulator NtrC"/>
    <property type="match status" value="1"/>
</dbReference>
<name>A0A518AQB5_9BACT</name>
<gene>
    <name evidence="8" type="primary">luxO</name>
    <name evidence="8" type="ORF">Pan181_31190</name>
</gene>
<accession>A0A518AQB5</accession>
<dbReference type="InterPro" id="IPR027417">
    <property type="entry name" value="P-loop_NTPase"/>
</dbReference>
<dbReference type="InterPro" id="IPR002078">
    <property type="entry name" value="Sigma_54_int"/>
</dbReference>
<dbReference type="CDD" id="cd00009">
    <property type="entry name" value="AAA"/>
    <property type="match status" value="1"/>
</dbReference>
<dbReference type="SMART" id="SM00382">
    <property type="entry name" value="AAA"/>
    <property type="match status" value="1"/>
</dbReference>
<dbReference type="PROSITE" id="PS00688">
    <property type="entry name" value="SIGMA54_INTERACT_3"/>
    <property type="match status" value="1"/>
</dbReference>
<keyword evidence="2" id="KW-0067">ATP-binding</keyword>
<sequence length="562" mass="61723">MSTIEKTAENPRPNCVHERPPRVLLAVDNQSAAGSLKALLHEVHGECVSIPKINGDAEAVGRELGHYDAVILSLTDAHSNSLISDWKQRVPVAGWLNSTDNNVSDVVKALKAGAFDVYHGDFSSKDMESLLSEVSTFRKTNSRSLVHEGESTVRIDRGLNSSPINGKNGNSENGHAKPNSPYMSGRRRGSSFDGPSQIDSSQEMIDLRSFLRGTSPAMQAVRRQVAEVASTNATVMIWGESGTGKELVAQAIHRLSPRNDSPFIPVNMSAIPEGLAESLLFGHLKGSFTHATQNQLGWCQAADKGTLFLDEIGEMELTLQPKLLRFLQEGKLRKVGSQQEEAVNVRIIGATNRDPVSIVNEGRLRQDLFFRLNVVPIHLPPLRERPEDIAELAELFLKRAVENHNRTVGGFSQDALDVLEAFDWPGNVRQLENAIERIAIFAKGEIVEPMDIPAEFHSPSFRASVHSPLGLSATSPMRNYHSQATNGGQPLPIASERETSIALAELTPIQRRERAAIIEALQHTDGHVVDASQLLGLGQATVYRKIKLYGIPHVRKRRKSPR</sequence>
<dbReference type="PRINTS" id="PR01590">
    <property type="entry name" value="HTHFIS"/>
</dbReference>
<dbReference type="KEGG" id="amuc:Pan181_31190"/>
<reference evidence="8 9" key="1">
    <citation type="submission" date="2019-02" db="EMBL/GenBank/DDBJ databases">
        <title>Deep-cultivation of Planctomycetes and their phenomic and genomic characterization uncovers novel biology.</title>
        <authorList>
            <person name="Wiegand S."/>
            <person name="Jogler M."/>
            <person name="Boedeker C."/>
            <person name="Pinto D."/>
            <person name="Vollmers J."/>
            <person name="Rivas-Marin E."/>
            <person name="Kohn T."/>
            <person name="Peeters S.H."/>
            <person name="Heuer A."/>
            <person name="Rast P."/>
            <person name="Oberbeckmann S."/>
            <person name="Bunk B."/>
            <person name="Jeske O."/>
            <person name="Meyerdierks A."/>
            <person name="Storesund J.E."/>
            <person name="Kallscheuer N."/>
            <person name="Luecker S."/>
            <person name="Lage O.M."/>
            <person name="Pohl T."/>
            <person name="Merkel B.J."/>
            <person name="Hornburger P."/>
            <person name="Mueller R.-W."/>
            <person name="Bruemmer F."/>
            <person name="Labrenz M."/>
            <person name="Spormann A.M."/>
            <person name="Op den Camp H."/>
            <person name="Overmann J."/>
            <person name="Amann R."/>
            <person name="Jetten M.S.M."/>
            <person name="Mascher T."/>
            <person name="Medema M.H."/>
            <person name="Devos D.P."/>
            <person name="Kaster A.-K."/>
            <person name="Ovreas L."/>
            <person name="Rohde M."/>
            <person name="Galperin M.Y."/>
            <person name="Jogler C."/>
        </authorList>
    </citation>
    <scope>NUCLEOTIDE SEQUENCE [LARGE SCALE GENOMIC DNA]</scope>
    <source>
        <strain evidence="8 9">Pan181</strain>
    </source>
</reference>
<feature type="region of interest" description="Disordered" evidence="6">
    <location>
        <begin position="146"/>
        <end position="198"/>
    </location>
</feature>
<dbReference type="PANTHER" id="PTHR32071">
    <property type="entry name" value="TRANSCRIPTIONAL REGULATORY PROTEIN"/>
    <property type="match status" value="1"/>
</dbReference>
<dbReference type="PROSITE" id="PS50045">
    <property type="entry name" value="SIGMA54_INTERACT_4"/>
    <property type="match status" value="1"/>
</dbReference>
<dbReference type="InterPro" id="IPR058031">
    <property type="entry name" value="AAA_lid_NorR"/>
</dbReference>
<evidence type="ECO:0000256" key="5">
    <source>
        <dbReference type="ARBA" id="ARBA00023163"/>
    </source>
</evidence>
<keyword evidence="9" id="KW-1185">Reference proteome</keyword>
<evidence type="ECO:0000256" key="2">
    <source>
        <dbReference type="ARBA" id="ARBA00022840"/>
    </source>
</evidence>
<dbReference type="Pfam" id="PF02954">
    <property type="entry name" value="HTH_8"/>
    <property type="match status" value="1"/>
</dbReference>
<dbReference type="EMBL" id="CP036278">
    <property type="protein sequence ID" value="QDU56907.1"/>
    <property type="molecule type" value="Genomic_DNA"/>
</dbReference>
<evidence type="ECO:0000256" key="6">
    <source>
        <dbReference type="SAM" id="MobiDB-lite"/>
    </source>
</evidence>
<evidence type="ECO:0000256" key="1">
    <source>
        <dbReference type="ARBA" id="ARBA00022741"/>
    </source>
</evidence>
<dbReference type="SUPFAM" id="SSF46689">
    <property type="entry name" value="Homeodomain-like"/>
    <property type="match status" value="1"/>
</dbReference>
<keyword evidence="1" id="KW-0547">Nucleotide-binding</keyword>
<evidence type="ECO:0000256" key="3">
    <source>
        <dbReference type="ARBA" id="ARBA00023015"/>
    </source>
</evidence>
<feature type="domain" description="Sigma-54 factor interaction" evidence="7">
    <location>
        <begin position="211"/>
        <end position="440"/>
    </location>
</feature>
<dbReference type="PROSITE" id="PS00675">
    <property type="entry name" value="SIGMA54_INTERACT_1"/>
    <property type="match status" value="1"/>
</dbReference>
<feature type="compositionally biased region" description="Polar residues" evidence="6">
    <location>
        <begin position="159"/>
        <end position="173"/>
    </location>
</feature>
<dbReference type="GO" id="GO:0006355">
    <property type="term" value="P:regulation of DNA-templated transcription"/>
    <property type="evidence" value="ECO:0007669"/>
    <property type="project" value="InterPro"/>
</dbReference>
<dbReference type="InterPro" id="IPR009057">
    <property type="entry name" value="Homeodomain-like_sf"/>
</dbReference>
<dbReference type="Gene3D" id="3.40.50.300">
    <property type="entry name" value="P-loop containing nucleotide triphosphate hydrolases"/>
    <property type="match status" value="1"/>
</dbReference>
<keyword evidence="5" id="KW-0804">Transcription</keyword>
<keyword evidence="3" id="KW-0805">Transcription regulation</keyword>